<name>A0ABS4VKB4_9ACTN</name>
<comment type="caution">
    <text evidence="1">The sequence shown here is derived from an EMBL/GenBank/DDBJ whole genome shotgun (WGS) entry which is preliminary data.</text>
</comment>
<gene>
    <name evidence="1" type="ORF">JOF59_006685</name>
</gene>
<reference evidence="1 2" key="1">
    <citation type="submission" date="2021-03" db="EMBL/GenBank/DDBJ databases">
        <title>Sequencing the genomes of 1000 actinobacteria strains.</title>
        <authorList>
            <person name="Klenk H.-P."/>
        </authorList>
    </citation>
    <scope>NUCLEOTIDE SEQUENCE [LARGE SCALE GENOMIC DNA]</scope>
    <source>
        <strain evidence="1 2">DSM 40843</strain>
    </source>
</reference>
<protein>
    <submittedName>
        <fullName evidence="1">Uncharacterized protein</fullName>
    </submittedName>
</protein>
<keyword evidence="2" id="KW-1185">Reference proteome</keyword>
<proteinExistence type="predicted"/>
<evidence type="ECO:0000313" key="1">
    <source>
        <dbReference type="EMBL" id="MBP2364193.1"/>
    </source>
</evidence>
<dbReference type="EMBL" id="JAGINS010000002">
    <property type="protein sequence ID" value="MBP2364193.1"/>
    <property type="molecule type" value="Genomic_DNA"/>
</dbReference>
<organism evidence="1 2">
    <name type="scientific">Streptomyces clavifer</name>
    <dbReference type="NCBI Taxonomy" id="68188"/>
    <lineage>
        <taxon>Bacteria</taxon>
        <taxon>Bacillati</taxon>
        <taxon>Actinomycetota</taxon>
        <taxon>Actinomycetes</taxon>
        <taxon>Kitasatosporales</taxon>
        <taxon>Streptomycetaceae</taxon>
        <taxon>Streptomyces</taxon>
    </lineage>
</organism>
<evidence type="ECO:0000313" key="2">
    <source>
        <dbReference type="Proteomes" id="UP001519311"/>
    </source>
</evidence>
<sequence length="48" mass="5014">MPEDSVRRVWTAIALHTAPGVRALMEPEVAPGTAGVEHFVLGIGCGDV</sequence>
<dbReference type="Proteomes" id="UP001519311">
    <property type="component" value="Unassembled WGS sequence"/>
</dbReference>
<accession>A0ABS4VKB4</accession>